<accession>A0A8E2JQQ2</accession>
<keyword evidence="3" id="KW-0378">Hydrolase</keyword>
<dbReference type="CDD" id="cd04843">
    <property type="entry name" value="Peptidases_S8_11"/>
    <property type="match status" value="1"/>
</dbReference>
<keyword evidence="2" id="KW-0645">Protease</keyword>
<feature type="compositionally biased region" description="Polar residues" evidence="6">
    <location>
        <begin position="1"/>
        <end position="15"/>
    </location>
</feature>
<evidence type="ECO:0000256" key="6">
    <source>
        <dbReference type="SAM" id="MobiDB-lite"/>
    </source>
</evidence>
<evidence type="ECO:0000259" key="7">
    <source>
        <dbReference type="Pfam" id="PF00082"/>
    </source>
</evidence>
<dbReference type="InterPro" id="IPR015500">
    <property type="entry name" value="Peptidase_S8_subtilisin-rel"/>
</dbReference>
<evidence type="ECO:0000256" key="2">
    <source>
        <dbReference type="ARBA" id="ARBA00022670"/>
    </source>
</evidence>
<organism evidence="8 9">
    <name type="scientific">Glonium stellatum</name>
    <dbReference type="NCBI Taxonomy" id="574774"/>
    <lineage>
        <taxon>Eukaryota</taxon>
        <taxon>Fungi</taxon>
        <taxon>Dikarya</taxon>
        <taxon>Ascomycota</taxon>
        <taxon>Pezizomycotina</taxon>
        <taxon>Dothideomycetes</taxon>
        <taxon>Pleosporomycetidae</taxon>
        <taxon>Gloniales</taxon>
        <taxon>Gloniaceae</taxon>
        <taxon>Glonium</taxon>
    </lineage>
</organism>
<dbReference type="InterPro" id="IPR023828">
    <property type="entry name" value="Peptidase_S8_Ser-AS"/>
</dbReference>
<dbReference type="PROSITE" id="PS51892">
    <property type="entry name" value="SUBTILASE"/>
    <property type="match status" value="1"/>
</dbReference>
<gene>
    <name evidence="8" type="ORF">AOQ84DRAFT_321956</name>
</gene>
<protein>
    <submittedName>
        <fullName evidence="8">Subtilisin-like protein</fullName>
    </submittedName>
</protein>
<dbReference type="PANTHER" id="PTHR43806:SF11">
    <property type="entry name" value="CEREVISIN-RELATED"/>
    <property type="match status" value="1"/>
</dbReference>
<dbReference type="GO" id="GO:0004252">
    <property type="term" value="F:serine-type endopeptidase activity"/>
    <property type="evidence" value="ECO:0007669"/>
    <property type="project" value="InterPro"/>
</dbReference>
<dbReference type="GO" id="GO:0006508">
    <property type="term" value="P:proteolysis"/>
    <property type="evidence" value="ECO:0007669"/>
    <property type="project" value="UniProtKB-KW"/>
</dbReference>
<dbReference type="Gene3D" id="3.40.50.200">
    <property type="entry name" value="Peptidase S8/S53 domain"/>
    <property type="match status" value="1"/>
</dbReference>
<dbReference type="InterPro" id="IPR036852">
    <property type="entry name" value="Peptidase_S8/S53_dom_sf"/>
</dbReference>
<dbReference type="InterPro" id="IPR034073">
    <property type="entry name" value="Subtilisin_DY-like_dom"/>
</dbReference>
<dbReference type="EMBL" id="KV750136">
    <property type="protein sequence ID" value="OCL06089.1"/>
    <property type="molecule type" value="Genomic_DNA"/>
</dbReference>
<reference evidence="8 9" key="1">
    <citation type="journal article" date="2016" name="Nat. Commun.">
        <title>Ectomycorrhizal ecology is imprinted in the genome of the dominant symbiotic fungus Cenococcum geophilum.</title>
        <authorList>
            <consortium name="DOE Joint Genome Institute"/>
            <person name="Peter M."/>
            <person name="Kohler A."/>
            <person name="Ohm R.A."/>
            <person name="Kuo A."/>
            <person name="Krutzmann J."/>
            <person name="Morin E."/>
            <person name="Arend M."/>
            <person name="Barry K.W."/>
            <person name="Binder M."/>
            <person name="Choi C."/>
            <person name="Clum A."/>
            <person name="Copeland A."/>
            <person name="Grisel N."/>
            <person name="Haridas S."/>
            <person name="Kipfer T."/>
            <person name="LaButti K."/>
            <person name="Lindquist E."/>
            <person name="Lipzen A."/>
            <person name="Maire R."/>
            <person name="Meier B."/>
            <person name="Mihaltcheva S."/>
            <person name="Molinier V."/>
            <person name="Murat C."/>
            <person name="Poggeler S."/>
            <person name="Quandt C.A."/>
            <person name="Sperisen C."/>
            <person name="Tritt A."/>
            <person name="Tisserant E."/>
            <person name="Crous P.W."/>
            <person name="Henrissat B."/>
            <person name="Nehls U."/>
            <person name="Egli S."/>
            <person name="Spatafora J.W."/>
            <person name="Grigoriev I.V."/>
            <person name="Martin F.M."/>
        </authorList>
    </citation>
    <scope>NUCLEOTIDE SEQUENCE [LARGE SCALE GENOMIC DNA]</scope>
    <source>
        <strain evidence="8 9">CBS 207.34</strain>
    </source>
</reference>
<evidence type="ECO:0000256" key="3">
    <source>
        <dbReference type="ARBA" id="ARBA00022801"/>
    </source>
</evidence>
<dbReference type="Pfam" id="PF00082">
    <property type="entry name" value="Peptidase_S8"/>
    <property type="match status" value="1"/>
</dbReference>
<evidence type="ECO:0000256" key="1">
    <source>
        <dbReference type="ARBA" id="ARBA00011073"/>
    </source>
</evidence>
<dbReference type="PROSITE" id="PS00138">
    <property type="entry name" value="SUBTILASE_SER"/>
    <property type="match status" value="1"/>
</dbReference>
<comment type="similarity">
    <text evidence="1 5">Belongs to the peptidase S8 family.</text>
</comment>
<evidence type="ECO:0000313" key="8">
    <source>
        <dbReference type="EMBL" id="OCL06089.1"/>
    </source>
</evidence>
<proteinExistence type="inferred from homology"/>
<evidence type="ECO:0000256" key="5">
    <source>
        <dbReference type="PROSITE-ProRule" id="PRU01240"/>
    </source>
</evidence>
<dbReference type="PANTHER" id="PTHR43806">
    <property type="entry name" value="PEPTIDASE S8"/>
    <property type="match status" value="1"/>
</dbReference>
<comment type="caution">
    <text evidence="5">Lacks conserved residue(s) required for the propagation of feature annotation.</text>
</comment>
<evidence type="ECO:0000256" key="4">
    <source>
        <dbReference type="ARBA" id="ARBA00022825"/>
    </source>
</evidence>
<keyword evidence="9" id="KW-1185">Reference proteome</keyword>
<name>A0A8E2JQQ2_9PEZI</name>
<feature type="domain" description="Peptidase S8/S53" evidence="7">
    <location>
        <begin position="228"/>
        <end position="450"/>
    </location>
</feature>
<dbReference type="InterPro" id="IPR050131">
    <property type="entry name" value="Peptidase_S8_subtilisin-like"/>
</dbReference>
<feature type="region of interest" description="Disordered" evidence="6">
    <location>
        <begin position="1"/>
        <end position="21"/>
    </location>
</feature>
<evidence type="ECO:0000313" key="9">
    <source>
        <dbReference type="Proteomes" id="UP000250140"/>
    </source>
</evidence>
<dbReference type="SUPFAM" id="SSF52743">
    <property type="entry name" value="Subtilisin-like"/>
    <property type="match status" value="1"/>
</dbReference>
<dbReference type="PRINTS" id="PR00723">
    <property type="entry name" value="SUBTILISIN"/>
</dbReference>
<dbReference type="Proteomes" id="UP000250140">
    <property type="component" value="Unassembled WGS sequence"/>
</dbReference>
<dbReference type="OrthoDB" id="3866712at2759"/>
<dbReference type="AlphaFoldDB" id="A0A8E2JQQ2"/>
<dbReference type="InterPro" id="IPR000209">
    <property type="entry name" value="Peptidase_S8/S53_dom"/>
</dbReference>
<keyword evidence="4" id="KW-0720">Serine protease</keyword>
<sequence>MQEQPRSPSDQQPVNSGRPIPEHAALLAIKLSADKHNDASIDDHEVLASVLENILPGVSQGMHIEPLISSQEPSAVTALVERAARMDPTYKPVDFGAWYQVHLQPGMYKSHSSASAASDLASGQELNLVHPSHVAELARRVEEPDEVECAHAMRPVPPPMPVPNPEANPREANEIYHAAAPQGIDARYAWTRLGGDGAGIGLVDIERGWDLNHEDLRASNITLISGVNQDFLNHGTSVLGEILMTDNAIGGVGIAPNCTARVISQWRTSGQYNTPATIIDAVAHMSFGDVLQLEAQEVDDNIPNSPFFPVEIKDATYEAIRLATALGITVVEAGSNGSQDLDTYANPAGLKILNRSSPNFRDSGAIMVGAATSSVPHDPMWFTNHGSRIDLYAWGENVDTTTIESEGTYISNFSGTSSATPIISGSALCVQGIAQATMNRRFSPLELRRILAIDGTPSRNGTSDKIGIMPNLRAIIDGTFVQSAPDIYIRDFVGDAGSTTTRTSLESPDIIVWPTSVVNPQNSFGNGGEFFNATSHDVVVGKDNHVFVRLLNRGGSQGTNINVSLYYSQPASLQVQALSKLIGNTTVSVIPARRFLTVSDEILFAASAIPVALGPYTFIAIAGNPDEPAPAPVSTMTPKDFVKFVGNNNRVAMRSFNVVSAPPAGVFRAPIHVAEPITKTPKIATVALPGAS</sequence>